<dbReference type="InterPro" id="IPR000192">
    <property type="entry name" value="Aminotrans_V_dom"/>
</dbReference>
<evidence type="ECO:0000256" key="2">
    <source>
        <dbReference type="ARBA" id="ARBA00006490"/>
    </source>
</evidence>
<dbReference type="STRING" id="477245.TU94_09375"/>
<accession>A0A0C5FVG4</accession>
<gene>
    <name evidence="11" type="ORF">TU94_09375</name>
</gene>
<dbReference type="Proteomes" id="UP000032234">
    <property type="component" value="Chromosome"/>
</dbReference>
<dbReference type="Gene3D" id="3.90.1150.10">
    <property type="entry name" value="Aspartate Aminotransferase, domain 1"/>
    <property type="match status" value="1"/>
</dbReference>
<dbReference type="EMBL" id="CP010849">
    <property type="protein sequence ID" value="AJP01688.1"/>
    <property type="molecule type" value="Genomic_DNA"/>
</dbReference>
<dbReference type="Gene3D" id="3.30.110.40">
    <property type="entry name" value="TusA-like domain"/>
    <property type="match status" value="1"/>
</dbReference>
<sequence length="459" mass="47807">MSYFDAASAAPLHSVARQALLASLDEGWADPARLYREGRRARMLLDAAREAAAEAVGCRPDELVFTPSGTRAVHEGVAGALAGRRRTGRHLIVSAVEHSSVLHAAEVHEAGGGTVTQVAVDRTGAVDPAAYAGALRADTALACLQSANHEVGTEQPVAEVAEACRAAGVPLLVDAAQSLGWGPVAGGWSLLTASAHKWGGPSGVGLLAVRKGVRFAPQGPADERESGRAPGFENIPAIVAAAASLRAVRAEAAREAARLRELTDRIRARVPAVVPDVEVVGDPARRLPGIVTFSCLYVDGETLLHELDRAGFSVSSGSSCTSSTLTPSHVLKAMGVLSEGNVRVSLPPGTRAEDVERFLEVLPEAVAGVREKLGAPAPAARSRQEDAIVVDAVGRRCPVPVIELAKVIGDVPVGGTVRVLADDEAARLDIPAWCEMRGQEYVGEEPADRGAAYVVRRVS</sequence>
<feature type="domain" description="UPF0033" evidence="10">
    <location>
        <begin position="390"/>
        <end position="414"/>
    </location>
</feature>
<keyword evidence="3" id="KW-0808">Transferase</keyword>
<proteinExistence type="inferred from homology"/>
<keyword evidence="5" id="KW-0663">Pyridoxal phosphate</keyword>
<comment type="similarity">
    <text evidence="2">Belongs to the class-V pyridoxal-phosphate-dependent aminotransferase family. NifS/IscS subfamily.</text>
</comment>
<evidence type="ECO:0000256" key="3">
    <source>
        <dbReference type="ARBA" id="ARBA00022679"/>
    </source>
</evidence>
<dbReference type="AlphaFoldDB" id="A0A0C5FVG4"/>
<dbReference type="InterPro" id="IPR015422">
    <property type="entry name" value="PyrdxlP-dep_Trfase_small"/>
</dbReference>
<feature type="coiled-coil region" evidence="9">
    <location>
        <begin position="242"/>
        <end position="269"/>
    </location>
</feature>
<dbReference type="Gene3D" id="3.40.640.10">
    <property type="entry name" value="Type I PLP-dependent aspartate aminotransferase-like (Major domain)"/>
    <property type="match status" value="1"/>
</dbReference>
<keyword evidence="6" id="KW-0408">Iron</keyword>
<dbReference type="SUPFAM" id="SSF53383">
    <property type="entry name" value="PLP-dependent transferases"/>
    <property type="match status" value="1"/>
</dbReference>
<evidence type="ECO:0000256" key="7">
    <source>
        <dbReference type="ARBA" id="ARBA00023014"/>
    </source>
</evidence>
<dbReference type="PIRSF" id="PIRSF005572">
    <property type="entry name" value="NifS"/>
    <property type="match status" value="1"/>
</dbReference>
<reference evidence="11 12" key="1">
    <citation type="submission" date="2015-02" db="EMBL/GenBank/DDBJ databases">
        <title>Genome sequence of thermotolerant Streptomyces cyaneogriseus subsp. Noncyanogenus NMWT1, the producer of nematocidal antibiotics nemadectin.</title>
        <authorList>
            <person name="Wang H."/>
            <person name="Li C."/>
            <person name="Xiang W."/>
            <person name="Wang X."/>
        </authorList>
    </citation>
    <scope>NUCLEOTIDE SEQUENCE [LARGE SCALE GENOMIC DNA]</scope>
    <source>
        <strain evidence="11 12">NMWT 1</strain>
    </source>
</reference>
<dbReference type="PROSITE" id="PS01148">
    <property type="entry name" value="UPF0033"/>
    <property type="match status" value="1"/>
</dbReference>
<protein>
    <submittedName>
        <fullName evidence="11">Cysteine desulfurase</fullName>
    </submittedName>
</protein>
<evidence type="ECO:0000256" key="8">
    <source>
        <dbReference type="ARBA" id="ARBA00050776"/>
    </source>
</evidence>
<keyword evidence="12" id="KW-1185">Reference proteome</keyword>
<evidence type="ECO:0000256" key="1">
    <source>
        <dbReference type="ARBA" id="ARBA00001933"/>
    </source>
</evidence>
<dbReference type="GO" id="GO:0031071">
    <property type="term" value="F:cysteine desulfurase activity"/>
    <property type="evidence" value="ECO:0007669"/>
    <property type="project" value="UniProtKB-EC"/>
</dbReference>
<dbReference type="PANTHER" id="PTHR11601:SF34">
    <property type="entry name" value="CYSTEINE DESULFURASE"/>
    <property type="match status" value="1"/>
</dbReference>
<dbReference type="HOGENOM" id="CLU_003433_0_0_11"/>
<dbReference type="RefSeq" id="WP_044381091.1">
    <property type="nucleotide sequence ID" value="NZ_CP010849.1"/>
</dbReference>
<evidence type="ECO:0000256" key="6">
    <source>
        <dbReference type="ARBA" id="ARBA00023004"/>
    </source>
</evidence>
<dbReference type="InterPro" id="IPR001455">
    <property type="entry name" value="TusA-like"/>
</dbReference>
<dbReference type="Pfam" id="PF01206">
    <property type="entry name" value="TusA"/>
    <property type="match status" value="1"/>
</dbReference>
<keyword evidence="4" id="KW-0479">Metal-binding</keyword>
<comment type="catalytic activity">
    <reaction evidence="8">
        <text>(sulfur carrier)-H + L-cysteine = (sulfur carrier)-SH + L-alanine</text>
        <dbReference type="Rhea" id="RHEA:43892"/>
        <dbReference type="Rhea" id="RHEA-COMP:14737"/>
        <dbReference type="Rhea" id="RHEA-COMP:14739"/>
        <dbReference type="ChEBI" id="CHEBI:29917"/>
        <dbReference type="ChEBI" id="CHEBI:35235"/>
        <dbReference type="ChEBI" id="CHEBI:57972"/>
        <dbReference type="ChEBI" id="CHEBI:64428"/>
        <dbReference type="EC" id="2.8.1.7"/>
    </reaction>
</comment>
<evidence type="ECO:0000256" key="4">
    <source>
        <dbReference type="ARBA" id="ARBA00022723"/>
    </source>
</evidence>
<dbReference type="PANTHER" id="PTHR11601">
    <property type="entry name" value="CYSTEINE DESULFURYLASE FAMILY MEMBER"/>
    <property type="match status" value="1"/>
</dbReference>
<dbReference type="InterPro" id="IPR015424">
    <property type="entry name" value="PyrdxlP-dep_Trfase"/>
</dbReference>
<dbReference type="Pfam" id="PF00266">
    <property type="entry name" value="Aminotran_5"/>
    <property type="match status" value="1"/>
</dbReference>
<dbReference type="PATRIC" id="fig|477245.3.peg.2008"/>
<dbReference type="KEGG" id="scw:TU94_09375"/>
<evidence type="ECO:0000313" key="11">
    <source>
        <dbReference type="EMBL" id="AJP01688.1"/>
    </source>
</evidence>
<evidence type="ECO:0000259" key="10">
    <source>
        <dbReference type="PROSITE" id="PS01148"/>
    </source>
</evidence>
<evidence type="ECO:0000256" key="9">
    <source>
        <dbReference type="SAM" id="Coils"/>
    </source>
</evidence>
<dbReference type="GO" id="GO:0051536">
    <property type="term" value="F:iron-sulfur cluster binding"/>
    <property type="evidence" value="ECO:0007669"/>
    <property type="project" value="UniProtKB-KW"/>
</dbReference>
<dbReference type="InterPro" id="IPR015421">
    <property type="entry name" value="PyrdxlP-dep_Trfase_major"/>
</dbReference>
<dbReference type="InterPro" id="IPR016454">
    <property type="entry name" value="Cysteine_dSase"/>
</dbReference>
<keyword evidence="9" id="KW-0175">Coiled coil</keyword>
<dbReference type="InterPro" id="IPR036868">
    <property type="entry name" value="TusA-like_sf"/>
</dbReference>
<comment type="cofactor">
    <cofactor evidence="1">
        <name>pyridoxal 5'-phosphate</name>
        <dbReference type="ChEBI" id="CHEBI:597326"/>
    </cofactor>
</comment>
<evidence type="ECO:0000256" key="5">
    <source>
        <dbReference type="ARBA" id="ARBA00022898"/>
    </source>
</evidence>
<dbReference type="OrthoDB" id="9808002at2"/>
<dbReference type="SUPFAM" id="SSF64307">
    <property type="entry name" value="SirA-like"/>
    <property type="match status" value="1"/>
</dbReference>
<organism evidence="11 12">
    <name type="scientific">Streptomyces cyaneogriseus subsp. noncyanogenus</name>
    <dbReference type="NCBI Taxonomy" id="477245"/>
    <lineage>
        <taxon>Bacteria</taxon>
        <taxon>Bacillati</taxon>
        <taxon>Actinomycetota</taxon>
        <taxon>Actinomycetes</taxon>
        <taxon>Kitasatosporales</taxon>
        <taxon>Streptomycetaceae</taxon>
        <taxon>Streptomyces</taxon>
    </lineage>
</organism>
<dbReference type="GO" id="GO:0046872">
    <property type="term" value="F:metal ion binding"/>
    <property type="evidence" value="ECO:0007669"/>
    <property type="project" value="UniProtKB-KW"/>
</dbReference>
<dbReference type="CDD" id="cd00291">
    <property type="entry name" value="SirA_YedF_YeeD"/>
    <property type="match status" value="1"/>
</dbReference>
<name>A0A0C5FVG4_9ACTN</name>
<keyword evidence="7" id="KW-0411">Iron-sulfur</keyword>
<evidence type="ECO:0000313" key="12">
    <source>
        <dbReference type="Proteomes" id="UP000032234"/>
    </source>
</evidence>